<name>M1E0Q9_SOLTU</name>
<feature type="compositionally biased region" description="Basic residues" evidence="1">
    <location>
        <begin position="171"/>
        <end position="181"/>
    </location>
</feature>
<dbReference type="Gramene" id="PGSC0003DMT400097484">
    <property type="protein sequence ID" value="PGSC0003DMT400097484"/>
    <property type="gene ID" value="PGSC0003DMG400047055"/>
</dbReference>
<dbReference type="PaxDb" id="4113-PGSC0003DMT400097484"/>
<organism evidence="2 3">
    <name type="scientific">Solanum tuberosum</name>
    <name type="common">Potato</name>
    <dbReference type="NCBI Taxonomy" id="4113"/>
    <lineage>
        <taxon>Eukaryota</taxon>
        <taxon>Viridiplantae</taxon>
        <taxon>Streptophyta</taxon>
        <taxon>Embryophyta</taxon>
        <taxon>Tracheophyta</taxon>
        <taxon>Spermatophyta</taxon>
        <taxon>Magnoliopsida</taxon>
        <taxon>eudicotyledons</taxon>
        <taxon>Gunneridae</taxon>
        <taxon>Pentapetalae</taxon>
        <taxon>asterids</taxon>
        <taxon>lamiids</taxon>
        <taxon>Solanales</taxon>
        <taxon>Solanaceae</taxon>
        <taxon>Solanoideae</taxon>
        <taxon>Solaneae</taxon>
        <taxon>Solanum</taxon>
    </lineage>
</organism>
<sequence length="211" mass="23638">MGRNGSYFLDEPLRNRLVDPLGSLGPIPLARYRMRWQRENSVQAYVMFSFRLACLYIQCTDAIWPASFYDAIQVPRISVQRFVDPVEHSESVVDSLVPFVPLWREFCCSSGAATSEGWPFGGPRTSETNSEWEGSSFLVFQACFEMVNTRYNGVRPVAPINAPAEESATRGRGRGKGRRSVGGRDRGTVAPVVNEVSIDNFPMNKNPPEHN</sequence>
<accession>M1E0Q9</accession>
<dbReference type="Proteomes" id="UP000011115">
    <property type="component" value="Unassembled WGS sequence"/>
</dbReference>
<proteinExistence type="predicted"/>
<dbReference type="InParanoid" id="M1E0Q9"/>
<reference evidence="3" key="1">
    <citation type="journal article" date="2011" name="Nature">
        <title>Genome sequence and analysis of the tuber crop potato.</title>
        <authorList>
            <consortium name="The Potato Genome Sequencing Consortium"/>
        </authorList>
    </citation>
    <scope>NUCLEOTIDE SEQUENCE [LARGE SCALE GENOMIC DNA]</scope>
    <source>
        <strain evidence="3">cv. DM1-3 516 R44</strain>
    </source>
</reference>
<protein>
    <submittedName>
        <fullName evidence="2">Late blight resistance protein</fullName>
    </submittedName>
</protein>
<dbReference type="HOGENOM" id="CLU_1306714_0_0_1"/>
<evidence type="ECO:0000256" key="1">
    <source>
        <dbReference type="SAM" id="MobiDB-lite"/>
    </source>
</evidence>
<evidence type="ECO:0000313" key="2">
    <source>
        <dbReference type="EnsemblPlants" id="PGSC0003DMT400097484"/>
    </source>
</evidence>
<feature type="region of interest" description="Disordered" evidence="1">
    <location>
        <begin position="162"/>
        <end position="211"/>
    </location>
</feature>
<reference evidence="2" key="2">
    <citation type="submission" date="2015-06" db="UniProtKB">
        <authorList>
            <consortium name="EnsemblPlants"/>
        </authorList>
    </citation>
    <scope>IDENTIFICATION</scope>
    <source>
        <strain evidence="2">DM1-3 516 R44</strain>
    </source>
</reference>
<dbReference type="EnsemblPlants" id="PGSC0003DMT400097484">
    <property type="protein sequence ID" value="PGSC0003DMT400097484"/>
    <property type="gene ID" value="PGSC0003DMG400047055"/>
</dbReference>
<evidence type="ECO:0000313" key="3">
    <source>
        <dbReference type="Proteomes" id="UP000011115"/>
    </source>
</evidence>
<keyword evidence="3" id="KW-1185">Reference proteome</keyword>
<dbReference type="AlphaFoldDB" id="M1E0Q9"/>